<dbReference type="EMBL" id="LILC01000013">
    <property type="protein sequence ID" value="KOO46672.1"/>
    <property type="molecule type" value="Genomic_DNA"/>
</dbReference>
<feature type="compositionally biased region" description="Low complexity" evidence="1">
    <location>
        <begin position="150"/>
        <end position="162"/>
    </location>
</feature>
<feature type="region of interest" description="Disordered" evidence="1">
    <location>
        <begin position="148"/>
        <end position="192"/>
    </location>
</feature>
<sequence>MPTAQHTNSTNDFQMDEKNSKLLKGIIIGGVVGGVLTLLDSTTRNQVKGKAVDLKNSSVDMWGQIRENPQDVKNQMIQQFKSATNSLKDAISEAQGLYERVNDEVLGKVSDTTNDTISTLKDSKADLKSIGSKVAEAGSELKGVVDLEGTNSLDSSDDTSTSRVGTVRTAVPENVERPTPAPVIQNNDHTKE</sequence>
<evidence type="ECO:0000313" key="2">
    <source>
        <dbReference type="EMBL" id="KOO46672.1"/>
    </source>
</evidence>
<proteinExistence type="predicted"/>
<name>A0A0M0L718_9BACI</name>
<dbReference type="Proteomes" id="UP000037558">
    <property type="component" value="Unassembled WGS sequence"/>
</dbReference>
<evidence type="ECO:0008006" key="4">
    <source>
        <dbReference type="Google" id="ProtNLM"/>
    </source>
</evidence>
<comment type="caution">
    <text evidence="2">The sequence shown here is derived from an EMBL/GenBank/DDBJ whole genome shotgun (WGS) entry which is preliminary data.</text>
</comment>
<dbReference type="STRING" id="284581.AMD01_10605"/>
<reference evidence="3" key="1">
    <citation type="submission" date="2015-08" db="EMBL/GenBank/DDBJ databases">
        <title>Fjat-14210 dsm16467.</title>
        <authorList>
            <person name="Liu B."/>
            <person name="Wang J."/>
            <person name="Zhu Y."/>
            <person name="Liu G."/>
            <person name="Chen Q."/>
            <person name="Chen Z."/>
            <person name="Lan J."/>
            <person name="Che J."/>
            <person name="Ge C."/>
            <person name="Shi H."/>
            <person name="Pan Z."/>
            <person name="Liu X."/>
        </authorList>
    </citation>
    <scope>NUCLEOTIDE SEQUENCE [LARGE SCALE GENOMIC DNA]</scope>
    <source>
        <strain evidence="3">DSM 16467</strain>
    </source>
</reference>
<accession>A0A0M0L718</accession>
<gene>
    <name evidence="2" type="ORF">AMD01_10605</name>
</gene>
<dbReference type="AlphaFoldDB" id="A0A0M0L718"/>
<evidence type="ECO:0000256" key="1">
    <source>
        <dbReference type="SAM" id="MobiDB-lite"/>
    </source>
</evidence>
<organism evidence="2 3">
    <name type="scientific">Priestia koreensis</name>
    <dbReference type="NCBI Taxonomy" id="284581"/>
    <lineage>
        <taxon>Bacteria</taxon>
        <taxon>Bacillati</taxon>
        <taxon>Bacillota</taxon>
        <taxon>Bacilli</taxon>
        <taxon>Bacillales</taxon>
        <taxon>Bacillaceae</taxon>
        <taxon>Priestia</taxon>
    </lineage>
</organism>
<protein>
    <recommendedName>
        <fullName evidence="4">Gas vesicle protein</fullName>
    </recommendedName>
</protein>
<keyword evidence="3" id="KW-1185">Reference proteome</keyword>
<evidence type="ECO:0000313" key="3">
    <source>
        <dbReference type="Proteomes" id="UP000037558"/>
    </source>
</evidence>
<dbReference type="PATRIC" id="fig|284581.3.peg.2216"/>